<dbReference type="Pfam" id="PF08240">
    <property type="entry name" value="ADH_N"/>
    <property type="match status" value="1"/>
</dbReference>
<reference evidence="7 8" key="1">
    <citation type="submission" date="2018-05" db="EMBL/GenBank/DDBJ databases">
        <title>Nocardioides silvaticus genome.</title>
        <authorList>
            <person name="Li C."/>
            <person name="Wang G."/>
        </authorList>
    </citation>
    <scope>NUCLEOTIDE SEQUENCE [LARGE SCALE GENOMIC DNA]</scope>
    <source>
        <strain evidence="7 8">CCTCC AB 2018079</strain>
    </source>
</reference>
<dbReference type="OrthoDB" id="9797931at2"/>
<dbReference type="PANTHER" id="PTHR43401:SF2">
    <property type="entry name" value="L-THREONINE 3-DEHYDROGENASE"/>
    <property type="match status" value="1"/>
</dbReference>
<evidence type="ECO:0000256" key="3">
    <source>
        <dbReference type="ARBA" id="ARBA00022833"/>
    </source>
</evidence>
<dbReference type="Pfam" id="PF00107">
    <property type="entry name" value="ADH_zinc_N"/>
    <property type="match status" value="1"/>
</dbReference>
<dbReference type="InterPro" id="IPR002328">
    <property type="entry name" value="ADH_Zn_CS"/>
</dbReference>
<dbReference type="PANTHER" id="PTHR43401">
    <property type="entry name" value="L-THREONINE 3-DEHYDROGENASE"/>
    <property type="match status" value="1"/>
</dbReference>
<protein>
    <submittedName>
        <fullName evidence="7">Alcohol dehydrogenase</fullName>
    </submittedName>
</protein>
<dbReference type="AlphaFoldDB" id="A0A316TIP4"/>
<dbReference type="SMART" id="SM00829">
    <property type="entry name" value="PKS_ER"/>
    <property type="match status" value="1"/>
</dbReference>
<evidence type="ECO:0000256" key="4">
    <source>
        <dbReference type="ARBA" id="ARBA00023002"/>
    </source>
</evidence>
<comment type="similarity">
    <text evidence="5">Belongs to the zinc-containing alcohol dehydrogenase family.</text>
</comment>
<dbReference type="InterPro" id="IPR050129">
    <property type="entry name" value="Zn_alcohol_dh"/>
</dbReference>
<dbReference type="SUPFAM" id="SSF50129">
    <property type="entry name" value="GroES-like"/>
    <property type="match status" value="1"/>
</dbReference>
<dbReference type="Proteomes" id="UP000245507">
    <property type="component" value="Unassembled WGS sequence"/>
</dbReference>
<dbReference type="EMBL" id="QGDD01000004">
    <property type="protein sequence ID" value="PWN02935.1"/>
    <property type="molecule type" value="Genomic_DNA"/>
</dbReference>
<evidence type="ECO:0000256" key="1">
    <source>
        <dbReference type="ARBA" id="ARBA00001947"/>
    </source>
</evidence>
<keyword evidence="3 5" id="KW-0862">Zinc</keyword>
<dbReference type="InterPro" id="IPR013154">
    <property type="entry name" value="ADH-like_N"/>
</dbReference>
<organism evidence="7 8">
    <name type="scientific">Nocardioides silvaticus</name>
    <dbReference type="NCBI Taxonomy" id="2201891"/>
    <lineage>
        <taxon>Bacteria</taxon>
        <taxon>Bacillati</taxon>
        <taxon>Actinomycetota</taxon>
        <taxon>Actinomycetes</taxon>
        <taxon>Propionibacteriales</taxon>
        <taxon>Nocardioidaceae</taxon>
        <taxon>Nocardioides</taxon>
    </lineage>
</organism>
<dbReference type="RefSeq" id="WP_109693737.1">
    <property type="nucleotide sequence ID" value="NZ_QGDD01000004.1"/>
</dbReference>
<sequence>MQIPASMKAAVLGDPGRIEVVDLPMPDPGPEDVLVRVHRASLCGTDVKILDRTFFKGGGPEPGTFVPGHEYAGTVVGVGESVDELRVGDRVVSEAHRGCMRCRACLGGHYTDCLNYGVHAKGHRAQGMTVNGGFAEYVRNHVSTLHRLPDGVGFESGVVLSTVGTVMHAFDVLGELVTGARVVVIGPGPIGLLAVQVARELGAAHIALVGTRESRLAHGRAFGADVTLAPGGGGGEAEALLGSADVVLECSGSGGGVDDALRYARRGGRVVLIGFFDRPVTTDLNHAVVNGISLLSVRGEGTGSLQRAVALAARGRLDLEALVTHRVPLTSIADAFEIYVGRRDDALKVMLEVRADDGLAGG</sequence>
<evidence type="ECO:0000313" key="7">
    <source>
        <dbReference type="EMBL" id="PWN02935.1"/>
    </source>
</evidence>
<dbReference type="InterPro" id="IPR013149">
    <property type="entry name" value="ADH-like_C"/>
</dbReference>
<proteinExistence type="inferred from homology"/>
<evidence type="ECO:0000256" key="5">
    <source>
        <dbReference type="RuleBase" id="RU361277"/>
    </source>
</evidence>
<dbReference type="SUPFAM" id="SSF51735">
    <property type="entry name" value="NAD(P)-binding Rossmann-fold domains"/>
    <property type="match status" value="1"/>
</dbReference>
<keyword evidence="8" id="KW-1185">Reference proteome</keyword>
<evidence type="ECO:0000313" key="8">
    <source>
        <dbReference type="Proteomes" id="UP000245507"/>
    </source>
</evidence>
<dbReference type="PROSITE" id="PS00059">
    <property type="entry name" value="ADH_ZINC"/>
    <property type="match status" value="1"/>
</dbReference>
<keyword evidence="4" id="KW-0560">Oxidoreductase</keyword>
<comment type="cofactor">
    <cofactor evidence="1 5">
        <name>Zn(2+)</name>
        <dbReference type="ChEBI" id="CHEBI:29105"/>
    </cofactor>
</comment>
<feature type="domain" description="Enoyl reductase (ER)" evidence="6">
    <location>
        <begin position="13"/>
        <end position="351"/>
    </location>
</feature>
<dbReference type="Gene3D" id="3.40.50.720">
    <property type="entry name" value="NAD(P)-binding Rossmann-like Domain"/>
    <property type="match status" value="1"/>
</dbReference>
<dbReference type="InterPro" id="IPR020843">
    <property type="entry name" value="ER"/>
</dbReference>
<evidence type="ECO:0000256" key="2">
    <source>
        <dbReference type="ARBA" id="ARBA00022723"/>
    </source>
</evidence>
<evidence type="ECO:0000259" key="6">
    <source>
        <dbReference type="SMART" id="SM00829"/>
    </source>
</evidence>
<dbReference type="InterPro" id="IPR036291">
    <property type="entry name" value="NAD(P)-bd_dom_sf"/>
</dbReference>
<name>A0A316TIP4_9ACTN</name>
<keyword evidence="2 5" id="KW-0479">Metal-binding</keyword>
<dbReference type="InterPro" id="IPR011032">
    <property type="entry name" value="GroES-like_sf"/>
</dbReference>
<accession>A0A316TIP4</accession>
<gene>
    <name evidence="7" type="ORF">DJ010_11155</name>
</gene>
<comment type="caution">
    <text evidence="7">The sequence shown here is derived from an EMBL/GenBank/DDBJ whole genome shotgun (WGS) entry which is preliminary data.</text>
</comment>
<dbReference type="GO" id="GO:0016491">
    <property type="term" value="F:oxidoreductase activity"/>
    <property type="evidence" value="ECO:0007669"/>
    <property type="project" value="UniProtKB-KW"/>
</dbReference>
<dbReference type="Gene3D" id="3.90.180.10">
    <property type="entry name" value="Medium-chain alcohol dehydrogenases, catalytic domain"/>
    <property type="match status" value="1"/>
</dbReference>
<dbReference type="GO" id="GO:0008270">
    <property type="term" value="F:zinc ion binding"/>
    <property type="evidence" value="ECO:0007669"/>
    <property type="project" value="InterPro"/>
</dbReference>